<sequence length="40" mass="4940">MLEERFNWWECNRSPVNACSIYITYYQNLKTNQHTTVKTR</sequence>
<dbReference type="AlphaFoldDB" id="B4VII1"/>
<dbReference type="EMBL" id="DS989842">
    <property type="protein sequence ID" value="EDX78326.1"/>
    <property type="molecule type" value="Genomic_DNA"/>
</dbReference>
<dbReference type="Proteomes" id="UP000003835">
    <property type="component" value="Unassembled WGS sequence"/>
</dbReference>
<proteinExistence type="predicted"/>
<gene>
    <name evidence="1" type="ORF">MC7420_8064</name>
</gene>
<protein>
    <submittedName>
        <fullName evidence="1">Uncharacterized protein</fullName>
    </submittedName>
</protein>
<keyword evidence="2" id="KW-1185">Reference proteome</keyword>
<organism evidence="1 2">
    <name type="scientific">Coleofasciculus chthonoplastes PCC 7420</name>
    <dbReference type="NCBI Taxonomy" id="118168"/>
    <lineage>
        <taxon>Bacteria</taxon>
        <taxon>Bacillati</taxon>
        <taxon>Cyanobacteriota</taxon>
        <taxon>Cyanophyceae</taxon>
        <taxon>Coleofasciculales</taxon>
        <taxon>Coleofasciculaceae</taxon>
        <taxon>Coleofasciculus</taxon>
    </lineage>
</organism>
<accession>B4VII1</accession>
<reference evidence="1 2" key="1">
    <citation type="submission" date="2008-07" db="EMBL/GenBank/DDBJ databases">
        <authorList>
            <person name="Tandeau de Marsac N."/>
            <person name="Ferriera S."/>
            <person name="Johnson J."/>
            <person name="Kravitz S."/>
            <person name="Beeson K."/>
            <person name="Sutton G."/>
            <person name="Rogers Y.-H."/>
            <person name="Friedman R."/>
            <person name="Frazier M."/>
            <person name="Venter J.C."/>
        </authorList>
    </citation>
    <scope>NUCLEOTIDE SEQUENCE [LARGE SCALE GENOMIC DNA]</scope>
    <source>
        <strain evidence="1 2">PCC 7420</strain>
    </source>
</reference>
<dbReference type="HOGENOM" id="CLU_3287904_0_0_3"/>
<evidence type="ECO:0000313" key="2">
    <source>
        <dbReference type="Proteomes" id="UP000003835"/>
    </source>
</evidence>
<evidence type="ECO:0000313" key="1">
    <source>
        <dbReference type="EMBL" id="EDX78326.1"/>
    </source>
</evidence>
<name>B4VII1_9CYAN</name>